<dbReference type="GO" id="GO:0140359">
    <property type="term" value="F:ABC-type transporter activity"/>
    <property type="evidence" value="ECO:0007669"/>
    <property type="project" value="InterPro"/>
</dbReference>
<evidence type="ECO:0000313" key="8">
    <source>
        <dbReference type="EMBL" id="GHD93154.1"/>
    </source>
</evidence>
<comment type="subcellular location">
    <subcellularLocation>
        <location evidence="6">Cell membrane</location>
        <topology evidence="6">Multi-pass membrane protein</topology>
    </subcellularLocation>
    <subcellularLocation>
        <location evidence="1">Membrane</location>
        <topology evidence="1">Multi-pass membrane protein</topology>
    </subcellularLocation>
</comment>
<feature type="transmembrane region" description="Helical" evidence="6">
    <location>
        <begin position="23"/>
        <end position="45"/>
    </location>
</feature>
<proteinExistence type="inferred from homology"/>
<protein>
    <recommendedName>
        <fullName evidence="6">Transport permease protein</fullName>
    </recommendedName>
</protein>
<evidence type="ECO:0000259" key="7">
    <source>
        <dbReference type="PROSITE" id="PS51012"/>
    </source>
</evidence>
<dbReference type="Proteomes" id="UP000608955">
    <property type="component" value="Unassembled WGS sequence"/>
</dbReference>
<evidence type="ECO:0000256" key="5">
    <source>
        <dbReference type="ARBA" id="ARBA00023251"/>
    </source>
</evidence>
<reference evidence="8" key="2">
    <citation type="submission" date="2020-09" db="EMBL/GenBank/DDBJ databases">
        <authorList>
            <person name="Sun Q."/>
            <person name="Ohkuma M."/>
        </authorList>
    </citation>
    <scope>NUCLEOTIDE SEQUENCE</scope>
    <source>
        <strain evidence="8">JCM 4654</strain>
    </source>
</reference>
<comment type="similarity">
    <text evidence="6">Belongs to the ABC-2 integral membrane protein family.</text>
</comment>
<feature type="transmembrane region" description="Helical" evidence="6">
    <location>
        <begin position="145"/>
        <end position="169"/>
    </location>
</feature>
<evidence type="ECO:0000256" key="3">
    <source>
        <dbReference type="ARBA" id="ARBA00022989"/>
    </source>
</evidence>
<dbReference type="InterPro" id="IPR000412">
    <property type="entry name" value="ABC_2_transport"/>
</dbReference>
<dbReference type="AlphaFoldDB" id="A0A918Y818"/>
<feature type="transmembrane region" description="Helical" evidence="6">
    <location>
        <begin position="65"/>
        <end position="87"/>
    </location>
</feature>
<dbReference type="InterPro" id="IPR047817">
    <property type="entry name" value="ABC2_TM_bact-type"/>
</dbReference>
<evidence type="ECO:0000256" key="2">
    <source>
        <dbReference type="ARBA" id="ARBA00022692"/>
    </source>
</evidence>
<sequence length="260" mass="27545">MSTLAHAVHDSATMLRRNLKHAIRYPSVSLGAALNPILMLLLFVYAFGGSIGAGMGGGRDAYLEYLTPGIIIMGVASGAMSTSIAVCTDMTEGIVNRFRTMDITRSSFMTGHVVGSLIQTMASVVLVVGVALAVGFRSDASPLEWLAAAGLLTAIAFAVTWLSAALGLISKTVESASNKPLLVQFLPFLGSAFVPADSMSPGLRWFAEYQPFTPMTETLRGLLTGSAIGGNAWVSLAWCTVITLTGYLWSRARFDSTPKR</sequence>
<dbReference type="RefSeq" id="WP_190179977.1">
    <property type="nucleotide sequence ID" value="NZ_BMVF01000014.1"/>
</dbReference>
<comment type="caution">
    <text evidence="8">The sequence shown here is derived from an EMBL/GenBank/DDBJ whole genome shotgun (WGS) entry which is preliminary data.</text>
</comment>
<evidence type="ECO:0000256" key="1">
    <source>
        <dbReference type="ARBA" id="ARBA00004141"/>
    </source>
</evidence>
<feature type="transmembrane region" description="Helical" evidence="6">
    <location>
        <begin position="227"/>
        <end position="250"/>
    </location>
</feature>
<accession>A0A918Y818</accession>
<evidence type="ECO:0000256" key="6">
    <source>
        <dbReference type="RuleBase" id="RU361157"/>
    </source>
</evidence>
<dbReference type="PANTHER" id="PTHR43229:SF2">
    <property type="entry name" value="NODULATION PROTEIN J"/>
    <property type="match status" value="1"/>
</dbReference>
<feature type="domain" description="ABC transmembrane type-2" evidence="7">
    <location>
        <begin position="27"/>
        <end position="257"/>
    </location>
</feature>
<evidence type="ECO:0000256" key="4">
    <source>
        <dbReference type="ARBA" id="ARBA00023136"/>
    </source>
</evidence>
<dbReference type="PANTHER" id="PTHR43229">
    <property type="entry name" value="NODULATION PROTEIN J"/>
    <property type="match status" value="1"/>
</dbReference>
<keyword evidence="3 6" id="KW-1133">Transmembrane helix</keyword>
<keyword evidence="6" id="KW-0813">Transport</keyword>
<dbReference type="EMBL" id="BMVF01000014">
    <property type="protein sequence ID" value="GHD93154.1"/>
    <property type="molecule type" value="Genomic_DNA"/>
</dbReference>
<dbReference type="Pfam" id="PF01061">
    <property type="entry name" value="ABC2_membrane"/>
    <property type="match status" value="1"/>
</dbReference>
<feature type="transmembrane region" description="Helical" evidence="6">
    <location>
        <begin position="181"/>
        <end position="207"/>
    </location>
</feature>
<gene>
    <name evidence="8" type="ORF">GCM10010508_48710</name>
</gene>
<organism evidence="8 9">
    <name type="scientific">Streptomyces naganishii JCM 4654</name>
    <dbReference type="NCBI Taxonomy" id="1306179"/>
    <lineage>
        <taxon>Bacteria</taxon>
        <taxon>Bacillati</taxon>
        <taxon>Actinomycetota</taxon>
        <taxon>Actinomycetes</taxon>
        <taxon>Kitasatosporales</taxon>
        <taxon>Streptomycetaceae</taxon>
        <taxon>Streptomyces</taxon>
    </lineage>
</organism>
<keyword evidence="9" id="KW-1185">Reference proteome</keyword>
<dbReference type="GO" id="GO:0043190">
    <property type="term" value="C:ATP-binding cassette (ABC) transporter complex"/>
    <property type="evidence" value="ECO:0007669"/>
    <property type="project" value="InterPro"/>
</dbReference>
<name>A0A918Y818_9ACTN</name>
<keyword evidence="5" id="KW-0046">Antibiotic resistance</keyword>
<keyword evidence="6" id="KW-1003">Cell membrane</keyword>
<dbReference type="InterPro" id="IPR013525">
    <property type="entry name" value="ABC2_TM"/>
</dbReference>
<dbReference type="PROSITE" id="PS51012">
    <property type="entry name" value="ABC_TM2"/>
    <property type="match status" value="1"/>
</dbReference>
<dbReference type="PIRSF" id="PIRSF006648">
    <property type="entry name" value="DrrB"/>
    <property type="match status" value="1"/>
</dbReference>
<keyword evidence="2 6" id="KW-0812">Transmembrane</keyword>
<evidence type="ECO:0000313" key="9">
    <source>
        <dbReference type="Proteomes" id="UP000608955"/>
    </source>
</evidence>
<reference evidence="8" key="1">
    <citation type="journal article" date="2014" name="Int. J. Syst. Evol. Microbiol.">
        <title>Complete genome sequence of Corynebacterium casei LMG S-19264T (=DSM 44701T), isolated from a smear-ripened cheese.</title>
        <authorList>
            <consortium name="US DOE Joint Genome Institute (JGI-PGF)"/>
            <person name="Walter F."/>
            <person name="Albersmeier A."/>
            <person name="Kalinowski J."/>
            <person name="Ruckert C."/>
        </authorList>
    </citation>
    <scope>NUCLEOTIDE SEQUENCE</scope>
    <source>
        <strain evidence="8">JCM 4654</strain>
    </source>
</reference>
<dbReference type="GO" id="GO:0046677">
    <property type="term" value="P:response to antibiotic"/>
    <property type="evidence" value="ECO:0007669"/>
    <property type="project" value="UniProtKB-KW"/>
</dbReference>
<keyword evidence="4 6" id="KW-0472">Membrane</keyword>
<feature type="transmembrane region" description="Helical" evidence="6">
    <location>
        <begin position="108"/>
        <end position="133"/>
    </location>
</feature>
<dbReference type="InterPro" id="IPR051784">
    <property type="entry name" value="Nod_factor_ABC_transporter"/>
</dbReference>